<dbReference type="FunFam" id="3.40.50.150:FF:000028">
    <property type="entry name" value="Ubiquinone biosynthesis O-methyltransferase"/>
    <property type="match status" value="1"/>
</dbReference>
<comment type="catalytic activity">
    <reaction evidence="5">
        <text>a 3-demethylubiquinol + S-adenosyl-L-methionine = a ubiquinol + S-adenosyl-L-homocysteine + H(+)</text>
        <dbReference type="Rhea" id="RHEA:44380"/>
        <dbReference type="Rhea" id="RHEA-COMP:9566"/>
        <dbReference type="Rhea" id="RHEA-COMP:10914"/>
        <dbReference type="ChEBI" id="CHEBI:15378"/>
        <dbReference type="ChEBI" id="CHEBI:17976"/>
        <dbReference type="ChEBI" id="CHEBI:57856"/>
        <dbReference type="ChEBI" id="CHEBI:59789"/>
        <dbReference type="ChEBI" id="CHEBI:84422"/>
        <dbReference type="EC" id="2.1.1.64"/>
    </reaction>
</comment>
<dbReference type="GO" id="GO:0061542">
    <property type="term" value="F:3-demethylubiquinol 3-O-methyltransferase activity"/>
    <property type="evidence" value="ECO:0007669"/>
    <property type="project" value="UniProtKB-UniRule"/>
</dbReference>
<evidence type="ECO:0000256" key="3">
    <source>
        <dbReference type="ARBA" id="ARBA00022688"/>
    </source>
</evidence>
<dbReference type="AlphaFoldDB" id="A0A2U2N309"/>
<keyword evidence="3 5" id="KW-0831">Ubiquinone biosynthesis</keyword>
<comment type="similarity">
    <text evidence="5">Belongs to the methyltransferase superfamily. UbiG/COQ3 family.</text>
</comment>
<evidence type="ECO:0000313" key="6">
    <source>
        <dbReference type="EMBL" id="PWG63480.1"/>
    </source>
</evidence>
<reference evidence="6 7" key="1">
    <citation type="submission" date="2018-05" db="EMBL/GenBank/DDBJ databases">
        <title>Spiribacter halobius sp. nov., a moderately halophilic bacterium isolated from marine solar saltern.</title>
        <authorList>
            <person name="Zheng W.-S."/>
            <person name="Lu D.-C."/>
            <person name="Du Z.-J."/>
        </authorList>
    </citation>
    <scope>NUCLEOTIDE SEQUENCE [LARGE SCALE GENOMIC DNA]</scope>
    <source>
        <strain evidence="6 7">E85</strain>
    </source>
</reference>
<evidence type="ECO:0000256" key="4">
    <source>
        <dbReference type="ARBA" id="ARBA00022691"/>
    </source>
</evidence>
<keyword evidence="4 5" id="KW-0949">S-adenosyl-L-methionine</keyword>
<keyword evidence="7" id="KW-1185">Reference proteome</keyword>
<dbReference type="Proteomes" id="UP000245474">
    <property type="component" value="Unassembled WGS sequence"/>
</dbReference>
<gene>
    <name evidence="5" type="primary">ubiG</name>
    <name evidence="6" type="ORF">DEM34_07905</name>
</gene>
<evidence type="ECO:0000313" key="7">
    <source>
        <dbReference type="Proteomes" id="UP000245474"/>
    </source>
</evidence>
<sequence>MDGHSRNADPEELARFDEAASGWWDPAGDFAPLHAINPLRLDYIERRAGALAGRRVLDVGCGGGILAEGLADRGAEVTGIDLAERSLEVARLHALETGAAVTYRHVAVEALAEEAPASFDLVTCLELLEHVPDPASVVRACAALVRPGGDVVFSTLSRTPKAYLFAIVGAERVLRLLPRGTHRYSAFIRPSELGTWVRASGLELAHLQGLGYNPITRRYFLGDDVTVNYLAHCRRPDPQSP</sequence>
<dbReference type="PANTHER" id="PTHR43464">
    <property type="entry name" value="METHYLTRANSFERASE"/>
    <property type="match status" value="1"/>
</dbReference>
<dbReference type="InterPro" id="IPR010233">
    <property type="entry name" value="UbiG_MeTrfase"/>
</dbReference>
<proteinExistence type="inferred from homology"/>
<dbReference type="RefSeq" id="WP_109677994.1">
    <property type="nucleotide sequence ID" value="NZ_CP086615.1"/>
</dbReference>
<dbReference type="UniPathway" id="UPA00232"/>
<feature type="binding site" evidence="5">
    <location>
        <position position="60"/>
    </location>
    <ligand>
        <name>S-adenosyl-L-methionine</name>
        <dbReference type="ChEBI" id="CHEBI:59789"/>
    </ligand>
</feature>
<dbReference type="CDD" id="cd02440">
    <property type="entry name" value="AdoMet_MTases"/>
    <property type="match status" value="1"/>
</dbReference>
<evidence type="ECO:0000256" key="5">
    <source>
        <dbReference type="HAMAP-Rule" id="MF_00472"/>
    </source>
</evidence>
<dbReference type="InterPro" id="IPR029063">
    <property type="entry name" value="SAM-dependent_MTases_sf"/>
</dbReference>
<comment type="function">
    <text evidence="5">O-methyltransferase that catalyzes the 2 O-methylation steps in the ubiquinone biosynthetic pathway.</text>
</comment>
<dbReference type="Gene3D" id="3.40.50.150">
    <property type="entry name" value="Vaccinia Virus protein VP39"/>
    <property type="match status" value="1"/>
</dbReference>
<dbReference type="OrthoDB" id="9801538at2"/>
<feature type="binding site" evidence="5">
    <location>
        <position position="81"/>
    </location>
    <ligand>
        <name>S-adenosyl-L-methionine</name>
        <dbReference type="ChEBI" id="CHEBI:59789"/>
    </ligand>
</feature>
<keyword evidence="2 5" id="KW-0808">Transferase</keyword>
<feature type="binding site" evidence="5">
    <location>
        <position position="125"/>
    </location>
    <ligand>
        <name>S-adenosyl-L-methionine</name>
        <dbReference type="ChEBI" id="CHEBI:59789"/>
    </ligand>
</feature>
<dbReference type="GO" id="GO:0102208">
    <property type="term" value="F:2-polyprenyl-6-hydroxyphenol methylase activity"/>
    <property type="evidence" value="ECO:0007669"/>
    <property type="project" value="UniProtKB-EC"/>
</dbReference>
<dbReference type="Pfam" id="PF13489">
    <property type="entry name" value="Methyltransf_23"/>
    <property type="match status" value="1"/>
</dbReference>
<dbReference type="NCBIfam" id="TIGR01983">
    <property type="entry name" value="UbiG"/>
    <property type="match status" value="1"/>
</dbReference>
<comment type="pathway">
    <text evidence="5">Cofactor biosynthesis; ubiquinone biosynthesis.</text>
</comment>
<name>A0A2U2N309_9GAMM</name>
<protein>
    <recommendedName>
        <fullName evidence="5">Ubiquinone biosynthesis O-methyltransferase</fullName>
    </recommendedName>
    <alternativeName>
        <fullName evidence="5">2-polyprenyl-6-hydroxyphenol methylase</fullName>
        <ecNumber evidence="5">2.1.1.222</ecNumber>
    </alternativeName>
    <alternativeName>
        <fullName evidence="5">3-demethylubiquinone 3-O-methyltransferase</fullName>
        <ecNumber evidence="5">2.1.1.64</ecNumber>
    </alternativeName>
</protein>
<comment type="catalytic activity">
    <reaction evidence="5">
        <text>a 3-(all-trans-polyprenyl)benzene-1,2-diol + S-adenosyl-L-methionine = a 2-methoxy-6-(all-trans-polyprenyl)phenol + S-adenosyl-L-homocysteine + H(+)</text>
        <dbReference type="Rhea" id="RHEA:31411"/>
        <dbReference type="Rhea" id="RHEA-COMP:9550"/>
        <dbReference type="Rhea" id="RHEA-COMP:9551"/>
        <dbReference type="ChEBI" id="CHEBI:15378"/>
        <dbReference type="ChEBI" id="CHEBI:57856"/>
        <dbReference type="ChEBI" id="CHEBI:59789"/>
        <dbReference type="ChEBI" id="CHEBI:62729"/>
        <dbReference type="ChEBI" id="CHEBI:62731"/>
        <dbReference type="EC" id="2.1.1.222"/>
    </reaction>
</comment>
<dbReference type="GO" id="GO:0032259">
    <property type="term" value="P:methylation"/>
    <property type="evidence" value="ECO:0007669"/>
    <property type="project" value="UniProtKB-KW"/>
</dbReference>
<comment type="caution">
    <text evidence="6">The sequence shown here is derived from an EMBL/GenBank/DDBJ whole genome shotgun (WGS) entry which is preliminary data.</text>
</comment>
<dbReference type="EMBL" id="QFFI01000010">
    <property type="protein sequence ID" value="PWG63480.1"/>
    <property type="molecule type" value="Genomic_DNA"/>
</dbReference>
<keyword evidence="1 5" id="KW-0489">Methyltransferase</keyword>
<dbReference type="HAMAP" id="MF_00472">
    <property type="entry name" value="UbiG"/>
    <property type="match status" value="1"/>
</dbReference>
<dbReference type="GO" id="GO:0010420">
    <property type="term" value="F:polyprenyldihydroxybenzoate methyltransferase activity"/>
    <property type="evidence" value="ECO:0007669"/>
    <property type="project" value="InterPro"/>
</dbReference>
<dbReference type="PANTHER" id="PTHR43464:SF19">
    <property type="entry name" value="UBIQUINONE BIOSYNTHESIS O-METHYLTRANSFERASE, MITOCHONDRIAL"/>
    <property type="match status" value="1"/>
</dbReference>
<organism evidence="6 7">
    <name type="scientific">Sediminicurvatus halobius</name>
    <dbReference type="NCBI Taxonomy" id="2182432"/>
    <lineage>
        <taxon>Bacteria</taxon>
        <taxon>Pseudomonadati</taxon>
        <taxon>Pseudomonadota</taxon>
        <taxon>Gammaproteobacteria</taxon>
        <taxon>Chromatiales</taxon>
        <taxon>Ectothiorhodospiraceae</taxon>
        <taxon>Sediminicurvatus</taxon>
    </lineage>
</organism>
<evidence type="ECO:0000256" key="2">
    <source>
        <dbReference type="ARBA" id="ARBA00022679"/>
    </source>
</evidence>
<accession>A0A2U2N309</accession>
<feature type="binding site" evidence="5">
    <location>
        <position position="40"/>
    </location>
    <ligand>
        <name>S-adenosyl-L-methionine</name>
        <dbReference type="ChEBI" id="CHEBI:59789"/>
    </ligand>
</feature>
<dbReference type="EC" id="2.1.1.222" evidence="5"/>
<dbReference type="EC" id="2.1.1.64" evidence="5"/>
<evidence type="ECO:0000256" key="1">
    <source>
        <dbReference type="ARBA" id="ARBA00022603"/>
    </source>
</evidence>
<dbReference type="SUPFAM" id="SSF53335">
    <property type="entry name" value="S-adenosyl-L-methionine-dependent methyltransferases"/>
    <property type="match status" value="1"/>
</dbReference>